<gene>
    <name evidence="6" type="ORF">MetfoDRAFT_1848</name>
</gene>
<keyword evidence="4" id="KW-0812">Transmembrane</keyword>
<dbReference type="InterPro" id="IPR001638">
    <property type="entry name" value="Solute-binding_3/MltF_N"/>
</dbReference>
<organism evidence="6 7">
    <name type="scientific">Methanotorris formicicus Mc-S-70</name>
    <dbReference type="NCBI Taxonomy" id="647171"/>
    <lineage>
        <taxon>Archaea</taxon>
        <taxon>Methanobacteriati</taxon>
        <taxon>Methanobacteriota</taxon>
        <taxon>Methanomada group</taxon>
        <taxon>Methanococci</taxon>
        <taxon>Methanococcales</taxon>
        <taxon>Methanocaldococcaceae</taxon>
        <taxon>Methanotorris</taxon>
    </lineage>
</organism>
<feature type="transmembrane region" description="Helical" evidence="4">
    <location>
        <begin position="12"/>
        <end position="29"/>
    </location>
</feature>
<dbReference type="Gene3D" id="3.40.190.10">
    <property type="entry name" value="Periplasmic binding protein-like II"/>
    <property type="match status" value="2"/>
</dbReference>
<keyword evidence="1" id="KW-0500">Molybdenum</keyword>
<dbReference type="OrthoDB" id="15033at2157"/>
<keyword evidence="4" id="KW-0472">Membrane</keyword>
<dbReference type="STRING" id="647171.MetfoDRAFT_1848"/>
<dbReference type="PIRSF" id="PIRSF004846">
    <property type="entry name" value="ModA"/>
    <property type="match status" value="1"/>
</dbReference>
<evidence type="ECO:0000259" key="5">
    <source>
        <dbReference type="SMART" id="SM00062"/>
    </source>
</evidence>
<dbReference type="GO" id="GO:0030973">
    <property type="term" value="F:molybdate ion binding"/>
    <property type="evidence" value="ECO:0007669"/>
    <property type="project" value="TreeGrafter"/>
</dbReference>
<dbReference type="EMBL" id="AGJL01000070">
    <property type="protein sequence ID" value="EHP83841.1"/>
    <property type="molecule type" value="Genomic_DNA"/>
</dbReference>
<dbReference type="SUPFAM" id="SSF53850">
    <property type="entry name" value="Periplasmic binding protein-like II"/>
    <property type="match status" value="1"/>
</dbReference>
<comment type="caution">
    <text evidence="6">The sequence shown here is derived from an EMBL/GenBank/DDBJ whole genome shotgun (WGS) entry which is preliminary data.</text>
</comment>
<evidence type="ECO:0000256" key="1">
    <source>
        <dbReference type="ARBA" id="ARBA00022505"/>
    </source>
</evidence>
<evidence type="ECO:0000313" key="6">
    <source>
        <dbReference type="EMBL" id="EHP83841.1"/>
    </source>
</evidence>
<feature type="domain" description="Solute-binding protein family 3/N-terminal" evidence="5">
    <location>
        <begin position="47"/>
        <end position="274"/>
    </location>
</feature>
<dbReference type="NCBIfam" id="TIGR01256">
    <property type="entry name" value="modA"/>
    <property type="match status" value="1"/>
</dbReference>
<accession>H1L1C4</accession>
<dbReference type="PANTHER" id="PTHR30632:SF0">
    <property type="entry name" value="SULFATE-BINDING PROTEIN"/>
    <property type="match status" value="1"/>
</dbReference>
<evidence type="ECO:0000313" key="7">
    <source>
        <dbReference type="Proteomes" id="UP000003706"/>
    </source>
</evidence>
<evidence type="ECO:0000256" key="2">
    <source>
        <dbReference type="ARBA" id="ARBA00022723"/>
    </source>
</evidence>
<dbReference type="InterPro" id="IPR005950">
    <property type="entry name" value="ModA"/>
</dbReference>
<name>H1L1C4_9EURY</name>
<dbReference type="GO" id="GO:0046872">
    <property type="term" value="F:metal ion binding"/>
    <property type="evidence" value="ECO:0007669"/>
    <property type="project" value="UniProtKB-KW"/>
</dbReference>
<dbReference type="PANTHER" id="PTHR30632">
    <property type="entry name" value="MOLYBDATE-BINDING PERIPLASMIC PROTEIN"/>
    <property type="match status" value="1"/>
</dbReference>
<reference evidence="6 7" key="1">
    <citation type="submission" date="2011-09" db="EMBL/GenBank/DDBJ databases">
        <title>The draft genome of Methanotorris formicicus Mc-S-70.</title>
        <authorList>
            <consortium name="US DOE Joint Genome Institute (JGI-PGF)"/>
            <person name="Lucas S."/>
            <person name="Han J."/>
            <person name="Lapidus A."/>
            <person name="Cheng J.-F."/>
            <person name="Goodwin L."/>
            <person name="Pitluck S."/>
            <person name="Peters L."/>
            <person name="Land M.L."/>
            <person name="Hauser L."/>
            <person name="Sieprawska-Lupa M."/>
            <person name="Takai K."/>
            <person name="Miyazaki J."/>
            <person name="Whitman W."/>
            <person name="Woyke T.J."/>
        </authorList>
    </citation>
    <scope>NUCLEOTIDE SEQUENCE [LARGE SCALE GENOMIC DNA]</scope>
    <source>
        <strain evidence="6 7">Mc-S-70</strain>
    </source>
</reference>
<dbReference type="CDD" id="cd13517">
    <property type="entry name" value="PBP2_ModA3_like"/>
    <property type="match status" value="1"/>
</dbReference>
<dbReference type="FunFam" id="3.40.190.10:FF:000035">
    <property type="entry name" value="Molybdate ABC transporter substrate-binding protein"/>
    <property type="match status" value="1"/>
</dbReference>
<dbReference type="Proteomes" id="UP000003706">
    <property type="component" value="Unassembled WGS sequence"/>
</dbReference>
<proteinExistence type="predicted"/>
<keyword evidence="4" id="KW-1133">Transmembrane helix</keyword>
<dbReference type="GO" id="GO:0015689">
    <property type="term" value="P:molybdate ion transport"/>
    <property type="evidence" value="ECO:0007669"/>
    <property type="project" value="InterPro"/>
</dbReference>
<keyword evidence="7" id="KW-1185">Reference proteome</keyword>
<dbReference type="RefSeq" id="WP_007045268.1">
    <property type="nucleotide sequence ID" value="NZ_AGJL01000070.1"/>
</dbReference>
<dbReference type="PROSITE" id="PS51257">
    <property type="entry name" value="PROKAR_LIPOPROTEIN"/>
    <property type="match status" value="1"/>
</dbReference>
<dbReference type="SMART" id="SM00062">
    <property type="entry name" value="PBPb"/>
    <property type="match status" value="1"/>
</dbReference>
<evidence type="ECO:0000256" key="3">
    <source>
        <dbReference type="ARBA" id="ARBA00022729"/>
    </source>
</evidence>
<dbReference type="InterPro" id="IPR050682">
    <property type="entry name" value="ModA/WtpA"/>
</dbReference>
<dbReference type="Pfam" id="PF13531">
    <property type="entry name" value="SBP_bac_11"/>
    <property type="match status" value="1"/>
</dbReference>
<dbReference type="PATRIC" id="fig|647171.4.peg.1785"/>
<evidence type="ECO:0000256" key="4">
    <source>
        <dbReference type="SAM" id="Phobius"/>
    </source>
</evidence>
<keyword evidence="3" id="KW-0732">Signal</keyword>
<dbReference type="AlphaFoldDB" id="H1L1C4"/>
<keyword evidence="2" id="KW-0479">Metal-binding</keyword>
<sequence>MENGVLKSKIFLISFISLVVIFGFLCGCLNESQSTSTKKPFEGKTITVLCGAGLMKPMNELIQNFENETGAKINVHYGGSSELFGVLATTGGDIFIPGAYKYTEDAMKKGIILNDTVKNITYHIPVIAVPEGNPKNIRSLEDLAKPNVKVVMGDPNACAIGKVAKKILEKNHLWENVSKNIVVKTPTVNQLLIYIATDQADAAIIWEDMVTWAESKGKVEVVEIPKDKDIIKTIPTAVTIYAKKDSNLEVAKAFNDYISSDKAKEIWKKWGFIPCK</sequence>
<protein>
    <submittedName>
        <fullName evidence="6">Molybdenum ABC transporter, periplasmic molybdate-binding protein</fullName>
    </submittedName>
</protein>